<dbReference type="Gene3D" id="3.30.465.10">
    <property type="match status" value="1"/>
</dbReference>
<keyword evidence="6" id="KW-1185">Reference proteome</keyword>
<dbReference type="PANTHER" id="PTHR42659">
    <property type="entry name" value="XANTHINE DEHYDROGENASE SUBUNIT C-RELATED"/>
    <property type="match status" value="1"/>
</dbReference>
<dbReference type="InterPro" id="IPR051312">
    <property type="entry name" value="Diverse_Substr_Oxidored"/>
</dbReference>
<dbReference type="InterPro" id="IPR036683">
    <property type="entry name" value="CO_DH_flav_C_dom_sf"/>
</dbReference>
<proteinExistence type="predicted"/>
<keyword evidence="2" id="KW-0274">FAD</keyword>
<dbReference type="SMART" id="SM01092">
    <property type="entry name" value="CO_deh_flav_C"/>
    <property type="match status" value="1"/>
</dbReference>
<name>A0ABU2H142_9ACTN</name>
<protein>
    <submittedName>
        <fullName evidence="5">FAD binding domain-containing protein</fullName>
    </submittedName>
</protein>
<dbReference type="Pfam" id="PF00941">
    <property type="entry name" value="FAD_binding_5"/>
    <property type="match status" value="1"/>
</dbReference>
<dbReference type="InterPro" id="IPR016167">
    <property type="entry name" value="FAD-bd_PCMH_sub1"/>
</dbReference>
<comment type="caution">
    <text evidence="5">The sequence shown here is derived from an EMBL/GenBank/DDBJ whole genome shotgun (WGS) entry which is preliminary data.</text>
</comment>
<dbReference type="Gene3D" id="3.30.43.10">
    <property type="entry name" value="Uridine Diphospho-n-acetylenolpyruvylglucosamine Reductase, domain 2"/>
    <property type="match status" value="1"/>
</dbReference>
<dbReference type="Pfam" id="PF03450">
    <property type="entry name" value="CO_deh_flav_C"/>
    <property type="match status" value="1"/>
</dbReference>
<reference evidence="5 6" key="1">
    <citation type="submission" date="2023-08" db="EMBL/GenBank/DDBJ databases">
        <title>Bioegradation of LLDPE and BLDPE plastic by marine bacteria from coast plastic debris.</title>
        <authorList>
            <person name="Rong Z."/>
        </authorList>
    </citation>
    <scope>NUCLEOTIDE SEQUENCE [LARGE SCALE GENOMIC DNA]</scope>
    <source>
        <strain evidence="5 6">Z-2</strain>
    </source>
</reference>
<dbReference type="Proteomes" id="UP001265083">
    <property type="component" value="Unassembled WGS sequence"/>
</dbReference>
<gene>
    <name evidence="5" type="ORF">RD149_23585</name>
</gene>
<dbReference type="PROSITE" id="PS51387">
    <property type="entry name" value="FAD_PCMH"/>
    <property type="match status" value="1"/>
</dbReference>
<dbReference type="SUPFAM" id="SSF56176">
    <property type="entry name" value="FAD-binding/transporter-associated domain-like"/>
    <property type="match status" value="1"/>
</dbReference>
<dbReference type="InterPro" id="IPR016166">
    <property type="entry name" value="FAD-bd_PCMH"/>
</dbReference>
<evidence type="ECO:0000256" key="3">
    <source>
        <dbReference type="ARBA" id="ARBA00023002"/>
    </source>
</evidence>
<dbReference type="PANTHER" id="PTHR42659:SF2">
    <property type="entry name" value="XANTHINE DEHYDROGENASE SUBUNIT C-RELATED"/>
    <property type="match status" value="1"/>
</dbReference>
<dbReference type="InterPro" id="IPR036318">
    <property type="entry name" value="FAD-bd_PCMH-like_sf"/>
</dbReference>
<evidence type="ECO:0000256" key="1">
    <source>
        <dbReference type="ARBA" id="ARBA00022630"/>
    </source>
</evidence>
<evidence type="ECO:0000256" key="2">
    <source>
        <dbReference type="ARBA" id="ARBA00022827"/>
    </source>
</evidence>
<dbReference type="RefSeq" id="WP_310952463.1">
    <property type="nucleotide sequence ID" value="NZ_JAVLUS010000033.1"/>
</dbReference>
<dbReference type="InterPro" id="IPR005107">
    <property type="entry name" value="CO_DH_flav_C"/>
</dbReference>
<dbReference type="EMBL" id="JAVLUS010000033">
    <property type="protein sequence ID" value="MDS1116729.1"/>
    <property type="molecule type" value="Genomic_DNA"/>
</dbReference>
<dbReference type="Gene3D" id="3.30.390.50">
    <property type="entry name" value="CO dehydrogenase flavoprotein, C-terminal domain"/>
    <property type="match status" value="1"/>
</dbReference>
<organism evidence="5 6">
    <name type="scientific">Gordonia westfalica</name>
    <dbReference type="NCBI Taxonomy" id="158898"/>
    <lineage>
        <taxon>Bacteria</taxon>
        <taxon>Bacillati</taxon>
        <taxon>Actinomycetota</taxon>
        <taxon>Actinomycetes</taxon>
        <taxon>Mycobacteriales</taxon>
        <taxon>Gordoniaceae</taxon>
        <taxon>Gordonia</taxon>
    </lineage>
</organism>
<dbReference type="InterPro" id="IPR016169">
    <property type="entry name" value="FAD-bd_PCMH_sub2"/>
</dbReference>
<feature type="domain" description="FAD-binding PCMH-type" evidence="4">
    <location>
        <begin position="1"/>
        <end position="176"/>
    </location>
</feature>
<evidence type="ECO:0000313" key="6">
    <source>
        <dbReference type="Proteomes" id="UP001265083"/>
    </source>
</evidence>
<evidence type="ECO:0000259" key="4">
    <source>
        <dbReference type="PROSITE" id="PS51387"/>
    </source>
</evidence>
<accession>A0ABU2H142</accession>
<keyword evidence="3" id="KW-0560">Oxidoreductase</keyword>
<evidence type="ECO:0000313" key="5">
    <source>
        <dbReference type="EMBL" id="MDS1116729.1"/>
    </source>
</evidence>
<dbReference type="InterPro" id="IPR002346">
    <property type="entry name" value="Mopterin_DH_FAD-bd"/>
</dbReference>
<dbReference type="SUPFAM" id="SSF55447">
    <property type="entry name" value="CO dehydrogenase flavoprotein C-terminal domain-like"/>
    <property type="match status" value="1"/>
</dbReference>
<keyword evidence="1" id="KW-0285">Flavoprotein</keyword>
<sequence length="293" mass="30571">MKASRFSIRMCNSVSEATDMLTQLNDAKVLAGGQSLIPLMNQRLAKPANLVDVNNIAELRRIDVSETGVTIGASTRQSAVEKSAEVQAVLPVVPAALSHVGHPQVRNRGTVVGSICQGDAAAEIPAVLAAVGGTITVAGPSGRREIEVADLYADGASRPIKPDELATAVTFNRLKPGSGWSFQEVTRRKYGVAIVGVVTVVTVTEGAISDVRIAVHGAGTMNRRVPELEKALMGADAAEINSSQEAVLELLSPSALTFESDFHASAGYRQVAARQLVAKGVRTSVRRAAAAAA</sequence>